<keyword evidence="9 13" id="KW-0547">Nucleotide-binding</keyword>
<evidence type="ECO:0000313" key="16">
    <source>
        <dbReference type="EMBL" id="EJF75310.1"/>
    </source>
</evidence>
<evidence type="ECO:0000256" key="6">
    <source>
        <dbReference type="ARBA" id="ARBA00022679"/>
    </source>
</evidence>
<dbReference type="InterPro" id="IPR010923">
    <property type="entry name" value="T(6)A37_SUA5"/>
</dbReference>
<evidence type="ECO:0000259" key="15">
    <source>
        <dbReference type="PROSITE" id="PS51163"/>
    </source>
</evidence>
<evidence type="ECO:0000256" key="9">
    <source>
        <dbReference type="ARBA" id="ARBA00022741"/>
    </source>
</evidence>
<dbReference type="GO" id="GO:0005524">
    <property type="term" value="F:ATP binding"/>
    <property type="evidence" value="ECO:0007669"/>
    <property type="project" value="UniProtKB-UniRule"/>
</dbReference>
<feature type="binding site" evidence="14">
    <location>
        <position position="137"/>
    </location>
    <ligand>
        <name>L-threonine</name>
        <dbReference type="ChEBI" id="CHEBI:57926"/>
    </ligand>
</feature>
<evidence type="ECO:0000256" key="8">
    <source>
        <dbReference type="ARBA" id="ARBA00022695"/>
    </source>
</evidence>
<dbReference type="Proteomes" id="UP000008761">
    <property type="component" value="Unassembled WGS sequence"/>
</dbReference>
<keyword evidence="7 13" id="KW-0819">tRNA processing</keyword>
<dbReference type="NCBIfam" id="TIGR00057">
    <property type="entry name" value="L-threonylcarbamoyladenylate synthase"/>
    <property type="match status" value="1"/>
</dbReference>
<evidence type="ECO:0000256" key="4">
    <source>
        <dbReference type="ARBA" id="ARBA00015492"/>
    </source>
</evidence>
<protein>
    <recommendedName>
        <fullName evidence="4 13">Threonylcarbamoyl-AMP synthase</fullName>
        <shortName evidence="13">TC-AMP synthase</shortName>
        <ecNumber evidence="3 13">2.7.7.87</ecNumber>
    </recommendedName>
    <alternativeName>
        <fullName evidence="11 13">L-threonylcarbamoyladenylate synthase</fullName>
    </alternativeName>
</protein>
<feature type="binding site" evidence="14">
    <location>
        <position position="54"/>
    </location>
    <ligand>
        <name>ATP</name>
        <dbReference type="ChEBI" id="CHEBI:30616"/>
    </ligand>
</feature>
<keyword evidence="8 13" id="KW-0548">Nucleotidyltransferase</keyword>
<evidence type="ECO:0000313" key="17">
    <source>
        <dbReference type="Proteomes" id="UP000008761"/>
    </source>
</evidence>
<feature type="binding site" evidence="14">
    <location>
        <position position="139"/>
    </location>
    <ligand>
        <name>ATP</name>
        <dbReference type="ChEBI" id="CHEBI:30616"/>
    </ligand>
</feature>
<name>J1IVU4_9HYPH</name>
<dbReference type="Pfam" id="PF03481">
    <property type="entry name" value="Sua5_C"/>
    <property type="match status" value="1"/>
</dbReference>
<gene>
    <name evidence="16" type="ORF">MEC_00786</name>
</gene>
<feature type="binding site" evidence="14">
    <location>
        <position position="191"/>
    </location>
    <ligand>
        <name>ATP</name>
        <dbReference type="ChEBI" id="CHEBI:30616"/>
    </ligand>
</feature>
<dbReference type="PANTHER" id="PTHR17490">
    <property type="entry name" value="SUA5"/>
    <property type="match status" value="1"/>
</dbReference>
<dbReference type="eggNOG" id="COG0009">
    <property type="taxonomic scope" value="Bacteria"/>
</dbReference>
<dbReference type="PATRIC" id="fig|1094551.3.peg.873"/>
<dbReference type="InterPro" id="IPR017945">
    <property type="entry name" value="DHBP_synth_RibB-like_a/b_dom"/>
</dbReference>
<evidence type="ECO:0000256" key="13">
    <source>
        <dbReference type="PIRNR" id="PIRNR004930"/>
    </source>
</evidence>
<dbReference type="EMBL" id="AIME01000004">
    <property type="protein sequence ID" value="EJF75310.1"/>
    <property type="molecule type" value="Genomic_DNA"/>
</dbReference>
<dbReference type="Gene3D" id="3.40.50.11030">
    <property type="entry name" value="Threonylcarbamoyl-AMP synthase, C-terminal domain"/>
    <property type="match status" value="1"/>
</dbReference>
<accession>J1IVU4</accession>
<feature type="binding site" evidence="14">
    <location>
        <position position="63"/>
    </location>
    <ligand>
        <name>ATP</name>
        <dbReference type="ChEBI" id="CHEBI:30616"/>
    </ligand>
</feature>
<evidence type="ECO:0000256" key="12">
    <source>
        <dbReference type="ARBA" id="ARBA00048366"/>
    </source>
</evidence>
<keyword evidence="10 13" id="KW-0067">ATP-binding</keyword>
<feature type="binding site" evidence="14">
    <location>
        <position position="147"/>
    </location>
    <ligand>
        <name>ATP</name>
        <dbReference type="ChEBI" id="CHEBI:30616"/>
    </ligand>
</feature>
<dbReference type="STRING" id="1094551.MEC_00786"/>
<feature type="domain" description="YrdC-like" evidence="15">
    <location>
        <begin position="9"/>
        <end position="195"/>
    </location>
</feature>
<comment type="similarity">
    <text evidence="2 13">Belongs to the SUA5 family.</text>
</comment>
<feature type="binding site" evidence="14">
    <location>
        <position position="227"/>
    </location>
    <ligand>
        <name>ATP</name>
        <dbReference type="ChEBI" id="CHEBI:30616"/>
    </ligand>
</feature>
<comment type="function">
    <text evidence="13">Required for the formation of a threonylcarbamoyl group on adenosine at position 37 (t(6)A37) in tRNAs that read codons beginning with adenine.</text>
</comment>
<reference evidence="16 17" key="1">
    <citation type="submission" date="2012-03" db="EMBL/GenBank/DDBJ databases">
        <title>The Genome Sequence of Bartonella alsatica IBS 382.</title>
        <authorList>
            <consortium name="The Broad Institute Genome Sequencing Platform"/>
            <consortium name="The Broad Institute Genome Sequencing Center for Infectious Disease"/>
            <person name="Feldgarden M."/>
            <person name="Kirby J."/>
            <person name="Kosoy M."/>
            <person name="Birtles R."/>
            <person name="Probert W.S."/>
            <person name="Chiaraviglio L."/>
            <person name="Young S.K."/>
            <person name="Zeng Q."/>
            <person name="Gargeya S."/>
            <person name="Fitzgerald M."/>
            <person name="Haas B."/>
            <person name="Abouelleil A."/>
            <person name="Alvarado L."/>
            <person name="Arachchi H.M."/>
            <person name="Berlin A."/>
            <person name="Chapman S.B."/>
            <person name="Gearin G."/>
            <person name="Goldberg J."/>
            <person name="Griggs A."/>
            <person name="Gujja S."/>
            <person name="Hansen M."/>
            <person name="Heiman D."/>
            <person name="Howarth C."/>
            <person name="Larimer J."/>
            <person name="Lui A."/>
            <person name="MacDonald P.J.P."/>
            <person name="McCowen C."/>
            <person name="Montmayeur A."/>
            <person name="Murphy C."/>
            <person name="Neiman D."/>
            <person name="Pearson M."/>
            <person name="Priest M."/>
            <person name="Roberts A."/>
            <person name="Saif S."/>
            <person name="Shea T."/>
            <person name="Sisk P."/>
            <person name="Stolte C."/>
            <person name="Sykes S."/>
            <person name="Wortman J."/>
            <person name="Nusbaum C."/>
            <person name="Birren B."/>
        </authorList>
    </citation>
    <scope>NUCLEOTIDE SEQUENCE [LARGE SCALE GENOMIC DNA]</scope>
    <source>
        <strain evidence="16 17">IBS 382</strain>
    </source>
</reference>
<comment type="caution">
    <text evidence="16">The sequence shown here is derived from an EMBL/GenBank/DDBJ whole genome shotgun (WGS) entry which is preliminary data.</text>
</comment>
<dbReference type="Pfam" id="PF01300">
    <property type="entry name" value="Sua5_yciO_yrdC"/>
    <property type="match status" value="1"/>
</dbReference>
<feature type="binding site" evidence="14">
    <location>
        <position position="114"/>
    </location>
    <ligand>
        <name>ATP</name>
        <dbReference type="ChEBI" id="CHEBI:30616"/>
    </ligand>
</feature>
<dbReference type="SUPFAM" id="SSF55821">
    <property type="entry name" value="YrdC/RibB"/>
    <property type="match status" value="1"/>
</dbReference>
<dbReference type="GO" id="GO:0008033">
    <property type="term" value="P:tRNA processing"/>
    <property type="evidence" value="ECO:0007669"/>
    <property type="project" value="UniProtKB-KW"/>
</dbReference>
<dbReference type="HOGENOM" id="CLU_031397_0_2_5"/>
<feature type="binding site" evidence="14">
    <location>
        <position position="58"/>
    </location>
    <ligand>
        <name>ATP</name>
        <dbReference type="ChEBI" id="CHEBI:30616"/>
    </ligand>
</feature>
<dbReference type="PROSITE" id="PS51163">
    <property type="entry name" value="YRDC"/>
    <property type="match status" value="1"/>
</dbReference>
<dbReference type="Gene3D" id="3.90.870.10">
    <property type="entry name" value="DHBP synthase"/>
    <property type="match status" value="1"/>
</dbReference>
<feature type="binding site" evidence="14">
    <location>
        <position position="177"/>
    </location>
    <ligand>
        <name>L-threonine</name>
        <dbReference type="ChEBI" id="CHEBI:57926"/>
    </ligand>
</feature>
<evidence type="ECO:0000256" key="7">
    <source>
        <dbReference type="ARBA" id="ARBA00022694"/>
    </source>
</evidence>
<evidence type="ECO:0000256" key="3">
    <source>
        <dbReference type="ARBA" id="ARBA00012584"/>
    </source>
</evidence>
<dbReference type="InterPro" id="IPR005145">
    <property type="entry name" value="Sua5_C"/>
</dbReference>
<evidence type="ECO:0000256" key="1">
    <source>
        <dbReference type="ARBA" id="ARBA00004496"/>
    </source>
</evidence>
<dbReference type="PANTHER" id="PTHR17490:SF16">
    <property type="entry name" value="THREONYLCARBAMOYL-AMP SYNTHASE"/>
    <property type="match status" value="1"/>
</dbReference>
<feature type="binding site" evidence="14">
    <location>
        <position position="118"/>
    </location>
    <ligand>
        <name>ATP</name>
        <dbReference type="ChEBI" id="CHEBI:30616"/>
    </ligand>
</feature>
<dbReference type="GO" id="GO:0006450">
    <property type="term" value="P:regulation of translational fidelity"/>
    <property type="evidence" value="ECO:0007669"/>
    <property type="project" value="TreeGrafter"/>
</dbReference>
<dbReference type="GO" id="GO:0005737">
    <property type="term" value="C:cytoplasm"/>
    <property type="evidence" value="ECO:0007669"/>
    <property type="project" value="UniProtKB-SubCell"/>
</dbReference>
<dbReference type="InterPro" id="IPR038385">
    <property type="entry name" value="Sua5/YwlC_C"/>
</dbReference>
<evidence type="ECO:0000256" key="10">
    <source>
        <dbReference type="ARBA" id="ARBA00022840"/>
    </source>
</evidence>
<evidence type="ECO:0000256" key="5">
    <source>
        <dbReference type="ARBA" id="ARBA00022490"/>
    </source>
</evidence>
<dbReference type="GO" id="GO:0000049">
    <property type="term" value="F:tRNA binding"/>
    <property type="evidence" value="ECO:0007669"/>
    <property type="project" value="TreeGrafter"/>
</dbReference>
<proteinExistence type="inferred from homology"/>
<sequence>MMTILSLNSASIKEAVALLKQGGLVALPTETVYGLAGDATNGKAVSSIFSTKKRPQFNPLIAHVSSIKMAERYVEIDFLSRRLMEIFWPGPLTLVLPLRAQHNIHPLTTCGLDTLAVRFPNSCFAEIIQCFGRPLAAPSANQSGRLSPTSAEAVLASLGETVPLILDGGFCKIGIESTIIKVCDESIYLLRPGGLAAEEIEEVVGKSLKRIDQQAVIEAPGMLKSHYAPNTMIRLNAQRVESDEALLAFGRKRIMGVENAVAVLNLSEGGQLEEAASHLFQYMRELDSFKVKSIAVEPIPSYGLGEAINDRLIRAAAPKEK</sequence>
<dbReference type="PIRSF" id="PIRSF004930">
    <property type="entry name" value="Tln_factor_SUA5"/>
    <property type="match status" value="1"/>
</dbReference>
<keyword evidence="6 13" id="KW-0808">Transferase</keyword>
<dbReference type="GO" id="GO:0061710">
    <property type="term" value="F:L-threonylcarbamoyladenylate synthase"/>
    <property type="evidence" value="ECO:0007669"/>
    <property type="project" value="UniProtKB-EC"/>
</dbReference>
<comment type="subcellular location">
    <subcellularLocation>
        <location evidence="1 13">Cytoplasm</location>
    </subcellularLocation>
</comment>
<dbReference type="InterPro" id="IPR006070">
    <property type="entry name" value="Sua5-like_dom"/>
</dbReference>
<keyword evidence="5 13" id="KW-0963">Cytoplasm</keyword>
<organism evidence="16 17">
    <name type="scientific">Bartonella alsatica IBS 382</name>
    <dbReference type="NCBI Taxonomy" id="1094551"/>
    <lineage>
        <taxon>Bacteria</taxon>
        <taxon>Pseudomonadati</taxon>
        <taxon>Pseudomonadota</taxon>
        <taxon>Alphaproteobacteria</taxon>
        <taxon>Hyphomicrobiales</taxon>
        <taxon>Bartonellaceae</taxon>
        <taxon>Bartonella</taxon>
    </lineage>
</organism>
<comment type="catalytic activity">
    <reaction evidence="12 13">
        <text>L-threonine + hydrogencarbonate + ATP = L-threonylcarbamoyladenylate + diphosphate + H2O</text>
        <dbReference type="Rhea" id="RHEA:36407"/>
        <dbReference type="ChEBI" id="CHEBI:15377"/>
        <dbReference type="ChEBI" id="CHEBI:17544"/>
        <dbReference type="ChEBI" id="CHEBI:30616"/>
        <dbReference type="ChEBI" id="CHEBI:33019"/>
        <dbReference type="ChEBI" id="CHEBI:57926"/>
        <dbReference type="ChEBI" id="CHEBI:73682"/>
        <dbReference type="EC" id="2.7.7.87"/>
    </reaction>
</comment>
<feature type="binding site" evidence="14">
    <location>
        <position position="31"/>
    </location>
    <ligand>
        <name>L-threonine</name>
        <dbReference type="ChEBI" id="CHEBI:57926"/>
    </ligand>
</feature>
<evidence type="ECO:0000256" key="14">
    <source>
        <dbReference type="PIRSR" id="PIRSR004930-1"/>
    </source>
</evidence>
<evidence type="ECO:0000256" key="11">
    <source>
        <dbReference type="ARBA" id="ARBA00029774"/>
    </source>
</evidence>
<dbReference type="GO" id="GO:0003725">
    <property type="term" value="F:double-stranded RNA binding"/>
    <property type="evidence" value="ECO:0007669"/>
    <property type="project" value="UniProtKB-UniRule"/>
</dbReference>
<dbReference type="InterPro" id="IPR050156">
    <property type="entry name" value="TC-AMP_synthase_SUA5"/>
</dbReference>
<dbReference type="EC" id="2.7.7.87" evidence="3 13"/>
<evidence type="ECO:0000256" key="2">
    <source>
        <dbReference type="ARBA" id="ARBA00007663"/>
    </source>
</evidence>
<dbReference type="AlphaFoldDB" id="J1IVU4"/>